<evidence type="ECO:0000256" key="5">
    <source>
        <dbReference type="ARBA" id="ARBA00022556"/>
    </source>
</evidence>
<dbReference type="UniPathway" id="UPA00973"/>
<comment type="similarity">
    <text evidence="10">Belongs to the LpxB family.</text>
</comment>
<comment type="catalytic activity">
    <reaction evidence="9 10">
        <text>a lipid X + a UDP-2-N,3-O-bis[(3R)-3-hydroxyacyl]-alpha-D-glucosamine = a lipid A disaccharide + UDP + H(+)</text>
        <dbReference type="Rhea" id="RHEA:67828"/>
        <dbReference type="ChEBI" id="CHEBI:15378"/>
        <dbReference type="ChEBI" id="CHEBI:58223"/>
        <dbReference type="ChEBI" id="CHEBI:137748"/>
        <dbReference type="ChEBI" id="CHEBI:176338"/>
        <dbReference type="ChEBI" id="CHEBI:176343"/>
        <dbReference type="EC" id="2.4.1.182"/>
    </reaction>
</comment>
<keyword evidence="7 10" id="KW-0808">Transferase</keyword>
<evidence type="ECO:0000256" key="3">
    <source>
        <dbReference type="ARBA" id="ARBA00020902"/>
    </source>
</evidence>
<dbReference type="EC" id="2.4.1.182" evidence="2 10"/>
<comment type="caution">
    <text evidence="11">The sequence shown here is derived from an EMBL/GenBank/DDBJ whole genome shotgun (WGS) entry which is preliminary data.</text>
</comment>
<dbReference type="GO" id="GO:0005543">
    <property type="term" value="F:phospholipid binding"/>
    <property type="evidence" value="ECO:0007669"/>
    <property type="project" value="TreeGrafter"/>
</dbReference>
<dbReference type="InterPro" id="IPR003835">
    <property type="entry name" value="Glyco_trans_19"/>
</dbReference>
<dbReference type="Gene3D" id="3.40.50.2000">
    <property type="entry name" value="Glycogen Phosphorylase B"/>
    <property type="match status" value="1"/>
</dbReference>
<dbReference type="PANTHER" id="PTHR30372:SF4">
    <property type="entry name" value="LIPID-A-DISACCHARIDE SYNTHASE, MITOCHONDRIAL-RELATED"/>
    <property type="match status" value="1"/>
</dbReference>
<sequence>MPESVLIIAGEASGELHGAALVRELKKIDSEITFFGIGGNKMKDSGVELIYHSDRMSFLGFAEVVKHLPFIRKVQNQLIEEVKIRKTKFAILIDYPGFNLSIAKKLKSLGVEIYYYISPQVWAWGKGRVKKIKKLVKKMFVVFPFEENFYREKGVDAEFVGHPLVRELNEYRFLSKDELIEKFGLDDNKEILLLLPGSRKHEVEDILPQIYSAARKISESFNMQIVIAAASSVDESLITELTAANECKVISGYTYDLMKHSKFGIIKSGTSTLEAGLLGLPMIIVYKASSLTYLIGKSLIKLNNIGIVNILLGKTLLPELIQSDVNPERIYNEAKDILFNTDKYNSIKSELKKLWELLGNQNAAENAARKIYQMMNEKS</sequence>
<keyword evidence="6 10" id="KW-0328">Glycosyltransferase</keyword>
<evidence type="ECO:0000256" key="1">
    <source>
        <dbReference type="ARBA" id="ARBA00002056"/>
    </source>
</evidence>
<dbReference type="SUPFAM" id="SSF53756">
    <property type="entry name" value="UDP-Glycosyltransferase/glycogen phosphorylase"/>
    <property type="match status" value="1"/>
</dbReference>
<evidence type="ECO:0000256" key="4">
    <source>
        <dbReference type="ARBA" id="ARBA00022516"/>
    </source>
</evidence>
<protein>
    <recommendedName>
        <fullName evidence="3 10">Lipid-A-disaccharide synthase</fullName>
        <ecNumber evidence="2 10">2.4.1.182</ecNumber>
    </recommendedName>
</protein>
<dbReference type="AlphaFoldDB" id="A0A7V2ZHG1"/>
<keyword evidence="4 10" id="KW-0444">Lipid biosynthesis</keyword>
<evidence type="ECO:0000256" key="2">
    <source>
        <dbReference type="ARBA" id="ARBA00012687"/>
    </source>
</evidence>
<evidence type="ECO:0000313" key="11">
    <source>
        <dbReference type="EMBL" id="HFI90040.1"/>
    </source>
</evidence>
<comment type="pathway">
    <text evidence="10">Bacterial outer membrane biogenesis; LPS lipid A biosynthesis.</text>
</comment>
<dbReference type="GO" id="GO:0016020">
    <property type="term" value="C:membrane"/>
    <property type="evidence" value="ECO:0007669"/>
    <property type="project" value="GOC"/>
</dbReference>
<dbReference type="GO" id="GO:0009245">
    <property type="term" value="P:lipid A biosynthetic process"/>
    <property type="evidence" value="ECO:0007669"/>
    <property type="project" value="UniProtKB-UniRule"/>
</dbReference>
<keyword evidence="5 10" id="KW-0441">Lipid A biosynthesis</keyword>
<evidence type="ECO:0000256" key="10">
    <source>
        <dbReference type="HAMAP-Rule" id="MF_00392"/>
    </source>
</evidence>
<dbReference type="GO" id="GO:0008915">
    <property type="term" value="F:lipid-A-disaccharide synthase activity"/>
    <property type="evidence" value="ECO:0007669"/>
    <property type="project" value="UniProtKB-UniRule"/>
</dbReference>
<gene>
    <name evidence="10" type="primary">lpxB</name>
    <name evidence="11" type="ORF">ENS31_00760</name>
</gene>
<accession>A0A7V2ZHG1</accession>
<evidence type="ECO:0000256" key="6">
    <source>
        <dbReference type="ARBA" id="ARBA00022676"/>
    </source>
</evidence>
<dbReference type="Pfam" id="PF02684">
    <property type="entry name" value="LpxB"/>
    <property type="match status" value="1"/>
</dbReference>
<proteinExistence type="inferred from homology"/>
<dbReference type="EMBL" id="DSUJ01000002">
    <property type="protein sequence ID" value="HFI90040.1"/>
    <property type="molecule type" value="Genomic_DNA"/>
</dbReference>
<evidence type="ECO:0000256" key="9">
    <source>
        <dbReference type="ARBA" id="ARBA00048975"/>
    </source>
</evidence>
<dbReference type="NCBIfam" id="TIGR00215">
    <property type="entry name" value="lpxB"/>
    <property type="match status" value="1"/>
</dbReference>
<organism evidence="11">
    <name type="scientific">Ignavibacterium album</name>
    <dbReference type="NCBI Taxonomy" id="591197"/>
    <lineage>
        <taxon>Bacteria</taxon>
        <taxon>Pseudomonadati</taxon>
        <taxon>Ignavibacteriota</taxon>
        <taxon>Ignavibacteria</taxon>
        <taxon>Ignavibacteriales</taxon>
        <taxon>Ignavibacteriaceae</taxon>
        <taxon>Ignavibacterium</taxon>
    </lineage>
</organism>
<keyword evidence="8 10" id="KW-0443">Lipid metabolism</keyword>
<reference evidence="11" key="1">
    <citation type="journal article" date="2020" name="mSystems">
        <title>Genome- and Community-Level Interaction Insights into Carbon Utilization and Element Cycling Functions of Hydrothermarchaeota in Hydrothermal Sediment.</title>
        <authorList>
            <person name="Zhou Z."/>
            <person name="Liu Y."/>
            <person name="Xu W."/>
            <person name="Pan J."/>
            <person name="Luo Z.H."/>
            <person name="Li M."/>
        </authorList>
    </citation>
    <scope>NUCLEOTIDE SEQUENCE [LARGE SCALE GENOMIC DNA]</scope>
    <source>
        <strain evidence="11">SpSt-479</strain>
    </source>
</reference>
<name>A0A7V2ZHG1_9BACT</name>
<dbReference type="PANTHER" id="PTHR30372">
    <property type="entry name" value="LIPID-A-DISACCHARIDE SYNTHASE"/>
    <property type="match status" value="1"/>
</dbReference>
<comment type="function">
    <text evidence="1 10">Condensation of UDP-2,3-diacylglucosamine and 2,3-diacylglucosamine-1-phosphate to form lipid A disaccharide, a precursor of lipid A, a phosphorylated glycolipid that anchors the lipopolysaccharide to the outer membrane of the cell.</text>
</comment>
<evidence type="ECO:0000256" key="7">
    <source>
        <dbReference type="ARBA" id="ARBA00022679"/>
    </source>
</evidence>
<dbReference type="HAMAP" id="MF_00392">
    <property type="entry name" value="LpxB"/>
    <property type="match status" value="1"/>
</dbReference>
<evidence type="ECO:0000256" key="8">
    <source>
        <dbReference type="ARBA" id="ARBA00023098"/>
    </source>
</evidence>